<gene>
    <name evidence="2" type="ORF">WMY93_011478</name>
</gene>
<name>A0AAW0P289_9GOBI</name>
<accession>A0AAW0P289</accession>
<feature type="compositionally biased region" description="Acidic residues" evidence="1">
    <location>
        <begin position="40"/>
        <end position="52"/>
    </location>
</feature>
<protein>
    <submittedName>
        <fullName evidence="2">Uncharacterized protein</fullName>
    </submittedName>
</protein>
<dbReference type="AlphaFoldDB" id="A0AAW0P289"/>
<evidence type="ECO:0000313" key="3">
    <source>
        <dbReference type="Proteomes" id="UP001460270"/>
    </source>
</evidence>
<organism evidence="2 3">
    <name type="scientific">Mugilogobius chulae</name>
    <name type="common">yellowstripe goby</name>
    <dbReference type="NCBI Taxonomy" id="88201"/>
    <lineage>
        <taxon>Eukaryota</taxon>
        <taxon>Metazoa</taxon>
        <taxon>Chordata</taxon>
        <taxon>Craniata</taxon>
        <taxon>Vertebrata</taxon>
        <taxon>Euteleostomi</taxon>
        <taxon>Actinopterygii</taxon>
        <taxon>Neopterygii</taxon>
        <taxon>Teleostei</taxon>
        <taxon>Neoteleostei</taxon>
        <taxon>Acanthomorphata</taxon>
        <taxon>Gobiaria</taxon>
        <taxon>Gobiiformes</taxon>
        <taxon>Gobioidei</taxon>
        <taxon>Gobiidae</taxon>
        <taxon>Gobionellinae</taxon>
        <taxon>Mugilogobius</taxon>
    </lineage>
</organism>
<dbReference type="Proteomes" id="UP001460270">
    <property type="component" value="Unassembled WGS sequence"/>
</dbReference>
<evidence type="ECO:0000313" key="2">
    <source>
        <dbReference type="EMBL" id="KAK7915717.1"/>
    </source>
</evidence>
<keyword evidence="3" id="KW-1185">Reference proteome</keyword>
<comment type="caution">
    <text evidence="2">The sequence shown here is derived from an EMBL/GenBank/DDBJ whole genome shotgun (WGS) entry which is preliminary data.</text>
</comment>
<dbReference type="EMBL" id="JBBPFD010000008">
    <property type="protein sequence ID" value="KAK7915717.1"/>
    <property type="molecule type" value="Genomic_DNA"/>
</dbReference>
<feature type="region of interest" description="Disordered" evidence="1">
    <location>
        <begin position="34"/>
        <end position="63"/>
    </location>
</feature>
<proteinExistence type="predicted"/>
<evidence type="ECO:0000256" key="1">
    <source>
        <dbReference type="SAM" id="MobiDB-lite"/>
    </source>
</evidence>
<sequence>MCLAGEECLSIPSILGTFADSGADHASKTYRIVQQMPSDSSEDDFSGSDDEWLPEKRDGQMQQ</sequence>
<feature type="compositionally biased region" description="Basic and acidic residues" evidence="1">
    <location>
        <begin position="53"/>
        <end position="63"/>
    </location>
</feature>
<reference evidence="3" key="1">
    <citation type="submission" date="2024-04" db="EMBL/GenBank/DDBJ databases">
        <title>Salinicola lusitanus LLJ914,a marine bacterium isolated from the Okinawa Trough.</title>
        <authorList>
            <person name="Li J."/>
        </authorList>
    </citation>
    <scope>NUCLEOTIDE SEQUENCE [LARGE SCALE GENOMIC DNA]</scope>
</reference>